<dbReference type="InterPro" id="IPR018537">
    <property type="entry name" value="Peptidoglycan-bd_3"/>
</dbReference>
<dbReference type="EMBL" id="SMAH01000004">
    <property type="protein sequence ID" value="TCS98739.1"/>
    <property type="molecule type" value="Genomic_DNA"/>
</dbReference>
<dbReference type="Proteomes" id="UP000315577">
    <property type="component" value="Unassembled WGS sequence"/>
</dbReference>
<reference evidence="4 6" key="2">
    <citation type="submission" date="2019-07" db="EMBL/GenBank/DDBJ databases">
        <title>Tepidimonas ignava SPS-1037 draft genome.</title>
        <authorList>
            <person name="Da Costa M.S."/>
            <person name="Froufe H.J.C."/>
            <person name="Egas C."/>
            <person name="Albuquerque L."/>
        </authorList>
    </citation>
    <scope>NUCLEOTIDE SEQUENCE [LARGE SCALE GENOMIC DNA]</scope>
    <source>
        <strain evidence="4 6">SPS-1037</strain>
    </source>
</reference>
<reference evidence="3 5" key="1">
    <citation type="submission" date="2019-03" db="EMBL/GenBank/DDBJ databases">
        <title>Genomic Encyclopedia of Type Strains, Phase IV (KMG-IV): sequencing the most valuable type-strain genomes for metagenomic binning, comparative biology and taxonomic classification.</title>
        <authorList>
            <person name="Goeker M."/>
        </authorList>
    </citation>
    <scope>NUCLEOTIDE SEQUENCE [LARGE SCALE GENOMIC DNA]</scope>
    <source>
        <strain evidence="3 5">DSM 12034</strain>
    </source>
</reference>
<evidence type="ECO:0000259" key="1">
    <source>
        <dbReference type="Pfam" id="PF05838"/>
    </source>
</evidence>
<proteinExistence type="predicted"/>
<dbReference type="Pfam" id="PF05838">
    <property type="entry name" value="Glyco_hydro_108"/>
    <property type="match status" value="1"/>
</dbReference>
<evidence type="ECO:0000313" key="4">
    <source>
        <dbReference type="EMBL" id="TSE20335.1"/>
    </source>
</evidence>
<dbReference type="InterPro" id="IPR023346">
    <property type="entry name" value="Lysozyme-like_dom_sf"/>
</dbReference>
<name>A0A4R3LFD5_9BURK</name>
<dbReference type="EMBL" id="VJNC01000013">
    <property type="protein sequence ID" value="TSE20335.1"/>
    <property type="molecule type" value="Genomic_DNA"/>
</dbReference>
<evidence type="ECO:0000313" key="5">
    <source>
        <dbReference type="Proteomes" id="UP000295536"/>
    </source>
</evidence>
<dbReference type="InterPro" id="IPR008565">
    <property type="entry name" value="TtsA-like_GH18_dom"/>
</dbReference>
<organism evidence="3 5">
    <name type="scientific">Tepidimonas ignava</name>
    <dbReference type="NCBI Taxonomy" id="114249"/>
    <lineage>
        <taxon>Bacteria</taxon>
        <taxon>Pseudomonadati</taxon>
        <taxon>Pseudomonadota</taxon>
        <taxon>Betaproteobacteria</taxon>
        <taxon>Burkholderiales</taxon>
        <taxon>Tepidimonas</taxon>
    </lineage>
</organism>
<dbReference type="RefSeq" id="WP_165902810.1">
    <property type="nucleotide sequence ID" value="NZ_SMAH01000004.1"/>
</dbReference>
<evidence type="ECO:0000313" key="6">
    <source>
        <dbReference type="Proteomes" id="UP000315577"/>
    </source>
</evidence>
<keyword evidence="4" id="KW-0378">Hydrolase</keyword>
<dbReference type="SUPFAM" id="SSF53955">
    <property type="entry name" value="Lysozyme-like"/>
    <property type="match status" value="1"/>
</dbReference>
<dbReference type="Pfam" id="PF09374">
    <property type="entry name" value="PG_binding_3"/>
    <property type="match status" value="1"/>
</dbReference>
<sequence length="169" mass="18879">MADFLPAFERMIQNEGGYVLHDVPGDRGGQTYAGIARNRHPDWRGWREIDAGREPEAEAVREFYREHFWRPLQGEAIRSQAIAQTLFDFAVNAGVKTAVVLAQAVLGGLTPDGKLGPKTLAALNEADEALFIARYALAKIARYAELVRRDRSQAKFLLGWINRTLKEAA</sequence>
<feature type="domain" description="Peptidoglycan binding" evidence="2">
    <location>
        <begin position="98"/>
        <end position="164"/>
    </location>
</feature>
<feature type="domain" description="TtsA-like Glycoside hydrolase family 108" evidence="1">
    <location>
        <begin position="9"/>
        <end position="94"/>
    </location>
</feature>
<dbReference type="Proteomes" id="UP000295536">
    <property type="component" value="Unassembled WGS sequence"/>
</dbReference>
<evidence type="ECO:0000313" key="3">
    <source>
        <dbReference type="EMBL" id="TCS98739.1"/>
    </source>
</evidence>
<protein>
    <submittedName>
        <fullName evidence="4">Glycosyl hydrolase</fullName>
    </submittedName>
    <submittedName>
        <fullName evidence="3">Putative peptidoglycan binding protein</fullName>
    </submittedName>
</protein>
<dbReference type="GO" id="GO:0016787">
    <property type="term" value="F:hydrolase activity"/>
    <property type="evidence" value="ECO:0007669"/>
    <property type="project" value="UniProtKB-KW"/>
</dbReference>
<dbReference type="AlphaFoldDB" id="A0A4R3LFD5"/>
<evidence type="ECO:0000259" key="2">
    <source>
        <dbReference type="Pfam" id="PF09374"/>
    </source>
</evidence>
<accession>A0A4R3LFD5</accession>
<gene>
    <name evidence="3" type="ORF">EDC36_104163</name>
    <name evidence="4" type="ORF">Tigna_01966</name>
</gene>
<dbReference type="Gene3D" id="1.20.141.10">
    <property type="entry name" value="Chitosanase, subunit A, domain 1"/>
    <property type="match status" value="1"/>
</dbReference>
<comment type="caution">
    <text evidence="3">The sequence shown here is derived from an EMBL/GenBank/DDBJ whole genome shotgun (WGS) entry which is preliminary data.</text>
</comment>
<keyword evidence="6" id="KW-1185">Reference proteome</keyword>